<feature type="domain" description="UspA" evidence="4">
    <location>
        <begin position="2"/>
        <end position="135"/>
    </location>
</feature>
<keyword evidence="3" id="KW-0067">ATP-binding</keyword>
<dbReference type="Pfam" id="PF00582">
    <property type="entry name" value="Usp"/>
    <property type="match status" value="3"/>
</dbReference>
<reference evidence="6" key="1">
    <citation type="submission" date="2018-09" db="EMBL/GenBank/DDBJ databases">
        <authorList>
            <person name="Livingstone P.G."/>
            <person name="Whitworth D.E."/>
        </authorList>
    </citation>
    <scope>NUCLEOTIDE SEQUENCE [LARGE SCALE GENOMIC DNA]</scope>
    <source>
        <strain evidence="6">CA043D</strain>
    </source>
</reference>
<dbReference type="RefSeq" id="WP_120602848.1">
    <property type="nucleotide sequence ID" value="NZ_JABFJX010000382.1"/>
</dbReference>
<evidence type="ECO:0000313" key="5">
    <source>
        <dbReference type="EMBL" id="RKH03800.1"/>
    </source>
</evidence>
<dbReference type="PANTHER" id="PTHR46268:SF27">
    <property type="entry name" value="UNIVERSAL STRESS PROTEIN RV2623"/>
    <property type="match status" value="1"/>
</dbReference>
<dbReference type="Gene3D" id="3.40.50.620">
    <property type="entry name" value="HUPs"/>
    <property type="match status" value="3"/>
</dbReference>
<evidence type="ECO:0000259" key="4">
    <source>
        <dbReference type="Pfam" id="PF00582"/>
    </source>
</evidence>
<dbReference type="EMBL" id="RAWE01000036">
    <property type="protein sequence ID" value="RKH03800.1"/>
    <property type="molecule type" value="Genomic_DNA"/>
</dbReference>
<protein>
    <submittedName>
        <fullName evidence="5">Universal stress protein</fullName>
    </submittedName>
</protein>
<feature type="domain" description="UspA" evidence="4">
    <location>
        <begin position="305"/>
        <end position="446"/>
    </location>
</feature>
<dbReference type="CDD" id="cd00293">
    <property type="entry name" value="USP-like"/>
    <property type="match status" value="3"/>
</dbReference>
<feature type="domain" description="UspA" evidence="4">
    <location>
        <begin position="151"/>
        <end position="282"/>
    </location>
</feature>
<keyword evidence="6" id="KW-1185">Reference proteome</keyword>
<dbReference type="AlphaFoldDB" id="A0A3A8K6V5"/>
<evidence type="ECO:0000256" key="3">
    <source>
        <dbReference type="ARBA" id="ARBA00022840"/>
    </source>
</evidence>
<accession>A0A3A8K6V5</accession>
<dbReference type="PANTHER" id="PTHR46268">
    <property type="entry name" value="STRESS RESPONSE PROTEIN NHAX"/>
    <property type="match status" value="1"/>
</dbReference>
<dbReference type="InterPro" id="IPR014729">
    <property type="entry name" value="Rossmann-like_a/b/a_fold"/>
</dbReference>
<organism evidence="5 6">
    <name type="scientific">Corallococcus carmarthensis</name>
    <dbReference type="NCBI Taxonomy" id="2316728"/>
    <lineage>
        <taxon>Bacteria</taxon>
        <taxon>Pseudomonadati</taxon>
        <taxon>Myxococcota</taxon>
        <taxon>Myxococcia</taxon>
        <taxon>Myxococcales</taxon>
        <taxon>Cystobacterineae</taxon>
        <taxon>Myxococcaceae</taxon>
        <taxon>Corallococcus</taxon>
    </lineage>
</organism>
<dbReference type="OrthoDB" id="5522460at2"/>
<dbReference type="InterPro" id="IPR006015">
    <property type="entry name" value="Universal_stress_UspA"/>
</dbReference>
<dbReference type="PRINTS" id="PR01438">
    <property type="entry name" value="UNVRSLSTRESS"/>
</dbReference>
<dbReference type="GO" id="GO:0005524">
    <property type="term" value="F:ATP binding"/>
    <property type="evidence" value="ECO:0007669"/>
    <property type="project" value="UniProtKB-KW"/>
</dbReference>
<dbReference type="InterPro" id="IPR006016">
    <property type="entry name" value="UspA"/>
</dbReference>
<gene>
    <name evidence="5" type="ORF">D7X32_12980</name>
</gene>
<evidence type="ECO:0000256" key="1">
    <source>
        <dbReference type="ARBA" id="ARBA00008791"/>
    </source>
</evidence>
<sequence length="451" mass="48841">MSIIVGTDFSEHAREAVRVAAALARKMGMPLVLVHAAEPGMLRRDWPAEQHGGAITDLEARLEHEAATLRREGLIVEPRVLLGMPDEALVAHAEQLHARMIITSALGWRSEKRWRLGSVPARVAQAAHCPYLMVRLAGPFLEWCEGRRPLRVTLGDDFSHSAEVALRWLPELRRAGPVELTVAHVYNPATEYGRLGLYRANQGPSGVEALLERDLRERLARIGEPWAELRLSMGDGSVVESLVALAEEAKADLLLLGTHQRRGFKRMRHGSVSLPSLQLAPVAAVACVPVEGPLEAAVPSDIPSIQRVLVSTDFSPLANLAIPHALSLLPRGGELILAHVIESPLPVVYADFWPAVTLGDAGDEAGLRRQLESLVPRDAAQRGITVRVEVLSGVQAAQALCQAAERHAADIICMGSHGRTGVFRAVLGSVAQEVVARSRRPVLVVKHPALP</sequence>
<evidence type="ECO:0000256" key="2">
    <source>
        <dbReference type="ARBA" id="ARBA00022741"/>
    </source>
</evidence>
<dbReference type="SUPFAM" id="SSF52402">
    <property type="entry name" value="Adenine nucleotide alpha hydrolases-like"/>
    <property type="match status" value="3"/>
</dbReference>
<keyword evidence="2" id="KW-0547">Nucleotide-binding</keyword>
<name>A0A3A8K6V5_9BACT</name>
<proteinExistence type="inferred from homology"/>
<comment type="caution">
    <text evidence="5">The sequence shown here is derived from an EMBL/GenBank/DDBJ whole genome shotgun (WGS) entry which is preliminary data.</text>
</comment>
<comment type="similarity">
    <text evidence="1">Belongs to the universal stress protein A family.</text>
</comment>
<dbReference type="Proteomes" id="UP000268313">
    <property type="component" value="Unassembled WGS sequence"/>
</dbReference>
<evidence type="ECO:0000313" key="6">
    <source>
        <dbReference type="Proteomes" id="UP000268313"/>
    </source>
</evidence>